<dbReference type="Proteomes" id="UP000799777">
    <property type="component" value="Unassembled WGS sequence"/>
</dbReference>
<protein>
    <submittedName>
        <fullName evidence="1">Uncharacterized protein</fullName>
    </submittedName>
</protein>
<evidence type="ECO:0000313" key="1">
    <source>
        <dbReference type="EMBL" id="KAF2032061.1"/>
    </source>
</evidence>
<name>A0A9P4HFG5_9PLEO</name>
<comment type="caution">
    <text evidence="1">The sequence shown here is derived from an EMBL/GenBank/DDBJ whole genome shotgun (WGS) entry which is preliminary data.</text>
</comment>
<dbReference type="EMBL" id="ML978175">
    <property type="protein sequence ID" value="KAF2032061.1"/>
    <property type="molecule type" value="Genomic_DNA"/>
</dbReference>
<accession>A0A9P4HFG5</accession>
<gene>
    <name evidence="1" type="ORF">EK21DRAFT_110274</name>
</gene>
<keyword evidence="2" id="KW-1185">Reference proteome</keyword>
<sequence length="418" mass="46698">MSPPSTPVLQPARNDDLNSLSNELILLILEHLLEDQQYLIATETRCAYNGGGFRGAGPPYAKPGSDIAALAKLASTCTRNRDIKWQLKRLRPLAFCALILSQLPNLKNLDLASQLDNGSSDALISRIFFTSSGLSDDEHDDALRELARCPGLAHLQHMRLFSIAPLFSAPLDRVISLRSLDISLKDVWTAKPTLALDRIMSLRLDCDQATRFQDMDYLHRAVERILSCFRNLEILHFYDSIEVGQSADMSSRERYSELAISMAPVKGTLRKLELPCGCWTMATSGPNQITSEQQPGAMTGSIANLSSFEKLEDLVIHSTAIIAKGLHDTQVADPTSTLSPTVKDITVYGPHDGLWSWIGDILDHRGSHFHYLRFIRLLREKPVLGLKLSSRTELKESHEKLWEMVTNSTLKFRGDIYT</sequence>
<dbReference type="AlphaFoldDB" id="A0A9P4HFG5"/>
<evidence type="ECO:0000313" key="2">
    <source>
        <dbReference type="Proteomes" id="UP000799777"/>
    </source>
</evidence>
<dbReference type="OrthoDB" id="3719074at2759"/>
<reference evidence="1" key="1">
    <citation type="journal article" date="2020" name="Stud. Mycol.">
        <title>101 Dothideomycetes genomes: a test case for predicting lifestyles and emergence of pathogens.</title>
        <authorList>
            <person name="Haridas S."/>
            <person name="Albert R."/>
            <person name="Binder M."/>
            <person name="Bloem J."/>
            <person name="Labutti K."/>
            <person name="Salamov A."/>
            <person name="Andreopoulos B."/>
            <person name="Baker S."/>
            <person name="Barry K."/>
            <person name="Bills G."/>
            <person name="Bluhm B."/>
            <person name="Cannon C."/>
            <person name="Castanera R."/>
            <person name="Culley D."/>
            <person name="Daum C."/>
            <person name="Ezra D."/>
            <person name="Gonzalez J."/>
            <person name="Henrissat B."/>
            <person name="Kuo A."/>
            <person name="Liang C."/>
            <person name="Lipzen A."/>
            <person name="Lutzoni F."/>
            <person name="Magnuson J."/>
            <person name="Mondo S."/>
            <person name="Nolan M."/>
            <person name="Ohm R."/>
            <person name="Pangilinan J."/>
            <person name="Park H.-J."/>
            <person name="Ramirez L."/>
            <person name="Alfaro M."/>
            <person name="Sun H."/>
            <person name="Tritt A."/>
            <person name="Yoshinaga Y."/>
            <person name="Zwiers L.-H."/>
            <person name="Turgeon B."/>
            <person name="Goodwin S."/>
            <person name="Spatafora J."/>
            <person name="Crous P."/>
            <person name="Grigoriev I."/>
        </authorList>
    </citation>
    <scope>NUCLEOTIDE SEQUENCE</scope>
    <source>
        <strain evidence="1">CBS 110217</strain>
    </source>
</reference>
<organism evidence="1 2">
    <name type="scientific">Setomelanomma holmii</name>
    <dbReference type="NCBI Taxonomy" id="210430"/>
    <lineage>
        <taxon>Eukaryota</taxon>
        <taxon>Fungi</taxon>
        <taxon>Dikarya</taxon>
        <taxon>Ascomycota</taxon>
        <taxon>Pezizomycotina</taxon>
        <taxon>Dothideomycetes</taxon>
        <taxon>Pleosporomycetidae</taxon>
        <taxon>Pleosporales</taxon>
        <taxon>Pleosporineae</taxon>
        <taxon>Phaeosphaeriaceae</taxon>
        <taxon>Setomelanomma</taxon>
    </lineage>
</organism>
<proteinExistence type="predicted"/>